<dbReference type="InParanoid" id="A0A1E7F035"/>
<sequence length="818" mass="96965">MSIADFCISNGLDPWNHRSLENWIGLGLGSPLELAGLGSRRHPPSSKQRLCEGINKYKIDDIAKIEGWEKLEQNTEDHYSNALDEKISYRKDHHELNFYLDTCHVESLEIYHYGSSNRKAKQTLINNPFLMKHVPTIFADPTNKDFDIIGQKNLIGVVKKWKKSYGFVNTYYRRHGGGLTWGYVKDEFFLHKAEFSSDLNNILSSRGRLYDTKVIFDTEPTKDKLDRAVNVRLWDGMDTTTTPVDNNDDDNNNIVTPSPRKKRRTSSQFPWFQDELLIDREEKAEEELQEAHLYEHLNKLDEEELELEGLVNLYYSYAEEIEDKLLIDRETAEEELQEEHVYGHLNKLEEEELELEGLVNLYYSYAEEIEDKLLIDRETAEEELQEEHVYGHLNKLEEEEVELEGLVDLYYSYAEEIEDELLIDREKEEKAEEQLQEEHVYGHLNKLEEEELELEGLVDLFHSFEEKQFPWFEDELLIDREKAEEELQEEHLYELEVEKREEEVELEGLVDLFHSFEDKQFPWLEDELLIDRETAEEELQEEYLYELDELEVEEELELEGLVDLFHSSKEITSQFPWFEDELSIDRNRAEEELQEEHFYEHLYELEEVELEGLVDLYYSSDENFVVMTDEDVKILLEGREDVENRLRQEEEDDQLYREICRKFFEEYVVVDNILDYQEKEMELAVEMYYDNINSNQRTHLQAVYNNDSSNSVTIGTESNNFGKCIFCQDANKTHMFSPCGHLCLCEPCTKEWQMKYHQRIEQAEHDDSNNVNDNINDNVNDNVRPCCICPICKQDVQQAIRVIVPPPRSSNELYFAML</sequence>
<evidence type="ECO:0000313" key="5">
    <source>
        <dbReference type="EMBL" id="OEU11588.1"/>
    </source>
</evidence>
<name>A0A1E7F035_9STRA</name>
<evidence type="ECO:0000256" key="2">
    <source>
        <dbReference type="SAM" id="Coils"/>
    </source>
</evidence>
<evidence type="ECO:0000256" key="1">
    <source>
        <dbReference type="PROSITE-ProRule" id="PRU00175"/>
    </source>
</evidence>
<dbReference type="GO" id="GO:0008270">
    <property type="term" value="F:zinc ion binding"/>
    <property type="evidence" value="ECO:0007669"/>
    <property type="project" value="UniProtKB-KW"/>
</dbReference>
<dbReference type="KEGG" id="fcy:FRACYDRAFT_244705"/>
<dbReference type="Proteomes" id="UP000095751">
    <property type="component" value="Unassembled WGS sequence"/>
</dbReference>
<proteinExistence type="predicted"/>
<evidence type="ECO:0000313" key="6">
    <source>
        <dbReference type="Proteomes" id="UP000095751"/>
    </source>
</evidence>
<dbReference type="InterPro" id="IPR001841">
    <property type="entry name" value="Znf_RING"/>
</dbReference>
<dbReference type="InterPro" id="IPR013083">
    <property type="entry name" value="Znf_RING/FYVE/PHD"/>
</dbReference>
<feature type="coiled-coil region" evidence="2">
    <location>
        <begin position="414"/>
        <end position="467"/>
    </location>
</feature>
<protein>
    <recommendedName>
        <fullName evidence="4">RING-type domain-containing protein</fullName>
    </recommendedName>
</protein>
<reference evidence="5 6" key="1">
    <citation type="submission" date="2016-09" db="EMBL/GenBank/DDBJ databases">
        <title>Extensive genetic diversity and differential bi-allelic expression allows diatom success in the polar Southern Ocean.</title>
        <authorList>
            <consortium name="DOE Joint Genome Institute"/>
            <person name="Mock T."/>
            <person name="Otillar R.P."/>
            <person name="Strauss J."/>
            <person name="Dupont C."/>
            <person name="Frickenhaus S."/>
            <person name="Maumus F."/>
            <person name="Mcmullan M."/>
            <person name="Sanges R."/>
            <person name="Schmutz J."/>
            <person name="Toseland A."/>
            <person name="Valas R."/>
            <person name="Veluchamy A."/>
            <person name="Ward B.J."/>
            <person name="Allen A."/>
            <person name="Barry K."/>
            <person name="Falciatore A."/>
            <person name="Ferrante M."/>
            <person name="Fortunato A.E."/>
            <person name="Gloeckner G."/>
            <person name="Gruber A."/>
            <person name="Hipkin R."/>
            <person name="Janech M."/>
            <person name="Kroth P."/>
            <person name="Leese F."/>
            <person name="Lindquist E."/>
            <person name="Lyon B.R."/>
            <person name="Martin J."/>
            <person name="Mayer C."/>
            <person name="Parker M."/>
            <person name="Quesneville H."/>
            <person name="Raymond J."/>
            <person name="Uhlig C."/>
            <person name="Valentin K.U."/>
            <person name="Worden A.Z."/>
            <person name="Armbrust E.V."/>
            <person name="Bowler C."/>
            <person name="Green B."/>
            <person name="Moulton V."/>
            <person name="Van Oosterhout C."/>
            <person name="Grigoriev I."/>
        </authorList>
    </citation>
    <scope>NUCLEOTIDE SEQUENCE [LARGE SCALE GENOMIC DNA]</scope>
    <source>
        <strain evidence="5 6">CCMP1102</strain>
    </source>
</reference>
<dbReference type="Gene3D" id="3.30.40.10">
    <property type="entry name" value="Zinc/RING finger domain, C3HC4 (zinc finger)"/>
    <property type="match status" value="1"/>
</dbReference>
<keyword evidence="6" id="KW-1185">Reference proteome</keyword>
<organism evidence="5 6">
    <name type="scientific">Fragilariopsis cylindrus CCMP1102</name>
    <dbReference type="NCBI Taxonomy" id="635003"/>
    <lineage>
        <taxon>Eukaryota</taxon>
        <taxon>Sar</taxon>
        <taxon>Stramenopiles</taxon>
        <taxon>Ochrophyta</taxon>
        <taxon>Bacillariophyta</taxon>
        <taxon>Bacillariophyceae</taxon>
        <taxon>Bacillariophycidae</taxon>
        <taxon>Bacillariales</taxon>
        <taxon>Bacillariaceae</taxon>
        <taxon>Fragilariopsis</taxon>
    </lineage>
</organism>
<keyword evidence="2" id="KW-0175">Coiled coil</keyword>
<dbReference type="Pfam" id="PF13920">
    <property type="entry name" value="zf-C3HC4_3"/>
    <property type="match status" value="1"/>
</dbReference>
<feature type="region of interest" description="Disordered" evidence="3">
    <location>
        <begin position="239"/>
        <end position="266"/>
    </location>
</feature>
<dbReference type="EMBL" id="KV784366">
    <property type="protein sequence ID" value="OEU11588.1"/>
    <property type="molecule type" value="Genomic_DNA"/>
</dbReference>
<evidence type="ECO:0000256" key="3">
    <source>
        <dbReference type="SAM" id="MobiDB-lite"/>
    </source>
</evidence>
<gene>
    <name evidence="5" type="ORF">FRACYDRAFT_244705</name>
</gene>
<keyword evidence="1" id="KW-0863">Zinc-finger</keyword>
<keyword evidence="1" id="KW-0862">Zinc</keyword>
<dbReference type="PROSITE" id="PS50089">
    <property type="entry name" value="ZF_RING_2"/>
    <property type="match status" value="1"/>
</dbReference>
<evidence type="ECO:0000259" key="4">
    <source>
        <dbReference type="PROSITE" id="PS50089"/>
    </source>
</evidence>
<feature type="domain" description="RING-type" evidence="4">
    <location>
        <begin position="724"/>
        <end position="793"/>
    </location>
</feature>
<accession>A0A1E7F035</accession>
<dbReference type="OrthoDB" id="10037309at2759"/>
<dbReference type="AlphaFoldDB" id="A0A1E7F035"/>
<keyword evidence="1" id="KW-0479">Metal-binding</keyword>